<organism evidence="1">
    <name type="scientific">Clostridioides difficile</name>
    <name type="common">Peptoclostridium difficile</name>
    <dbReference type="NCBI Taxonomy" id="1496"/>
    <lineage>
        <taxon>Bacteria</taxon>
        <taxon>Bacillati</taxon>
        <taxon>Bacillota</taxon>
        <taxon>Clostridia</taxon>
        <taxon>Peptostreptococcales</taxon>
        <taxon>Peptostreptococcaceae</taxon>
        <taxon>Clostridioides</taxon>
    </lineage>
</organism>
<dbReference type="EMBL" id="LK932409">
    <property type="protein sequence ID" value="CDS88904.1"/>
    <property type="molecule type" value="Genomic_DNA"/>
</dbReference>
<evidence type="ECO:0000313" key="1">
    <source>
        <dbReference type="EMBL" id="CDS88904.1"/>
    </source>
</evidence>
<accession>A0A069AHZ4</accession>
<gene>
    <name evidence="1" type="ORF">BN1097_70005</name>
</gene>
<dbReference type="AlphaFoldDB" id="A0A069AHZ4"/>
<reference evidence="1" key="1">
    <citation type="submission" date="2014-07" db="EMBL/GenBank/DDBJ databases">
        <authorList>
            <person name="Monot Marc"/>
        </authorList>
    </citation>
    <scope>NUCLEOTIDE SEQUENCE</scope>
    <source>
        <strain evidence="1">7032994</strain>
    </source>
</reference>
<proteinExistence type="predicted"/>
<protein>
    <submittedName>
        <fullName evidence="1">Uncharacterized protein</fullName>
    </submittedName>
</protein>
<name>A0A069AHZ4_CLODI</name>
<sequence length="40" mass="4908">MLGKLIPSFYTFLMNKKIYNTFLNILIKRKYFFIIIFTNV</sequence>